<dbReference type="Proteomes" id="UP001428341">
    <property type="component" value="Unassembled WGS sequence"/>
</dbReference>
<comment type="caution">
    <text evidence="2">The sequence shown here is derived from an EMBL/GenBank/DDBJ whole genome shotgun (WGS) entry which is preliminary data.</text>
</comment>
<protein>
    <submittedName>
        <fullName evidence="2">Uncharacterized protein</fullName>
    </submittedName>
</protein>
<feature type="region of interest" description="Disordered" evidence="1">
    <location>
        <begin position="25"/>
        <end position="88"/>
    </location>
</feature>
<feature type="compositionally biased region" description="Low complexity" evidence="1">
    <location>
        <begin position="37"/>
        <end position="48"/>
    </location>
</feature>
<evidence type="ECO:0000313" key="3">
    <source>
        <dbReference type="Proteomes" id="UP001428341"/>
    </source>
</evidence>
<evidence type="ECO:0000313" key="2">
    <source>
        <dbReference type="EMBL" id="KAK9208760.1"/>
    </source>
</evidence>
<keyword evidence="3" id="KW-1185">Reference proteome</keyword>
<gene>
    <name evidence="2" type="ORF">WN944_001120</name>
</gene>
<proteinExistence type="predicted"/>
<dbReference type="AlphaFoldDB" id="A0AAP0MFX0"/>
<name>A0AAP0MFX0_9ROSI</name>
<organism evidence="2 3">
    <name type="scientific">Citrus x changshan-huyou</name>
    <dbReference type="NCBI Taxonomy" id="2935761"/>
    <lineage>
        <taxon>Eukaryota</taxon>
        <taxon>Viridiplantae</taxon>
        <taxon>Streptophyta</taxon>
        <taxon>Embryophyta</taxon>
        <taxon>Tracheophyta</taxon>
        <taxon>Spermatophyta</taxon>
        <taxon>Magnoliopsida</taxon>
        <taxon>eudicotyledons</taxon>
        <taxon>Gunneridae</taxon>
        <taxon>Pentapetalae</taxon>
        <taxon>rosids</taxon>
        <taxon>malvids</taxon>
        <taxon>Sapindales</taxon>
        <taxon>Rutaceae</taxon>
        <taxon>Aurantioideae</taxon>
        <taxon>Citrus</taxon>
    </lineage>
</organism>
<evidence type="ECO:0000256" key="1">
    <source>
        <dbReference type="SAM" id="MobiDB-lite"/>
    </source>
</evidence>
<feature type="compositionally biased region" description="Polar residues" evidence="1">
    <location>
        <begin position="66"/>
        <end position="88"/>
    </location>
</feature>
<feature type="compositionally biased region" description="Polar residues" evidence="1">
    <location>
        <begin position="25"/>
        <end position="36"/>
    </location>
</feature>
<dbReference type="EMBL" id="JBCGBO010000004">
    <property type="protein sequence ID" value="KAK9208760.1"/>
    <property type="molecule type" value="Genomic_DNA"/>
</dbReference>
<reference evidence="2 3" key="1">
    <citation type="submission" date="2024-05" db="EMBL/GenBank/DDBJ databases">
        <title>Haplotype-resolved chromosome-level genome assembly of Huyou (Citrus changshanensis).</title>
        <authorList>
            <person name="Miao C."/>
            <person name="Chen W."/>
            <person name="Wu Y."/>
            <person name="Wang L."/>
            <person name="Zhao S."/>
            <person name="Grierson D."/>
            <person name="Xu C."/>
            <person name="Chen K."/>
        </authorList>
    </citation>
    <scope>NUCLEOTIDE SEQUENCE [LARGE SCALE GENOMIC DNA]</scope>
    <source>
        <strain evidence="2">01-14</strain>
        <tissue evidence="2">Leaf</tissue>
    </source>
</reference>
<sequence length="134" mass="14390">MKNEALIPKCSFHFLRTVADDISTSAATTGPQQPRSALQLQQTTATAAHNDSTHSSPRRQHSQQQLAAPSSSNIHQPFTATHSPSASTPRLQLRCAFTSRPTQPSIVSICRRCSCSDLRDQGLSCLADGDAVSC</sequence>
<accession>A0AAP0MFX0</accession>